<dbReference type="EMBL" id="PFTV01000087">
    <property type="protein sequence ID" value="PJB57040.1"/>
    <property type="molecule type" value="Genomic_DNA"/>
</dbReference>
<dbReference type="Proteomes" id="UP000228560">
    <property type="component" value="Unassembled WGS sequence"/>
</dbReference>
<sequence length="75" mass="8863">KDIFCLRVDRMVDSYRKVSINNLELKVPGAPLHQRIQLRIIPDKESGLSEVRFWYKDEFLGSQKVRNSDLNLVQF</sequence>
<organism evidence="1 2">
    <name type="scientific">Candidatus Infernicultor aquiphilus</name>
    <dbReference type="NCBI Taxonomy" id="1805029"/>
    <lineage>
        <taxon>Bacteria</taxon>
        <taxon>Pseudomonadati</taxon>
        <taxon>Atribacterota</taxon>
        <taxon>Candidatus Phoenicimicrobiia</taxon>
        <taxon>Candidatus Pheonicimicrobiales</taxon>
        <taxon>Candidatus Phoenicimicrobiaceae</taxon>
        <taxon>Candidatus Infernicultor</taxon>
    </lineage>
</organism>
<evidence type="ECO:0000313" key="2">
    <source>
        <dbReference type="Proteomes" id="UP000228560"/>
    </source>
</evidence>
<gene>
    <name evidence="1" type="ORF">CO097_03485</name>
</gene>
<dbReference type="AlphaFoldDB" id="A0A2M8CDB3"/>
<proteinExistence type="predicted"/>
<reference evidence="1 2" key="1">
    <citation type="submission" date="2017-09" db="EMBL/GenBank/DDBJ databases">
        <title>Depth-based differentiation of microbial function through sediment-hosted aquifers and enrichment of novel symbionts in the deep terrestrial subsurface.</title>
        <authorList>
            <person name="Probst A.J."/>
            <person name="Ladd B."/>
            <person name="Jarett J.K."/>
            <person name="Geller-Mcgrath D.E."/>
            <person name="Sieber C.M."/>
            <person name="Emerson J.B."/>
            <person name="Anantharaman K."/>
            <person name="Thomas B.C."/>
            <person name="Malmstrom R."/>
            <person name="Stieglmeier M."/>
            <person name="Klingl A."/>
            <person name="Woyke T."/>
            <person name="Ryan C.M."/>
            <person name="Banfield J.F."/>
        </authorList>
    </citation>
    <scope>NUCLEOTIDE SEQUENCE [LARGE SCALE GENOMIC DNA]</scope>
    <source>
        <strain evidence="1">CG_4_9_14_3_um_filter_33_16</strain>
    </source>
</reference>
<evidence type="ECO:0000313" key="1">
    <source>
        <dbReference type="EMBL" id="PJB57040.1"/>
    </source>
</evidence>
<name>A0A2M8CDB3_9BACT</name>
<protein>
    <submittedName>
        <fullName evidence="1">Uncharacterized protein</fullName>
    </submittedName>
</protein>
<feature type="non-terminal residue" evidence="1">
    <location>
        <position position="1"/>
    </location>
</feature>
<comment type="caution">
    <text evidence="1">The sequence shown here is derived from an EMBL/GenBank/DDBJ whole genome shotgun (WGS) entry which is preliminary data.</text>
</comment>
<accession>A0A2M8CDB3</accession>